<dbReference type="SUPFAM" id="SSF46785">
    <property type="entry name" value="Winged helix' DNA-binding domain"/>
    <property type="match status" value="1"/>
</dbReference>
<dbReference type="InterPro" id="IPR036390">
    <property type="entry name" value="WH_DNA-bd_sf"/>
</dbReference>
<keyword evidence="3" id="KW-0804">Transcription</keyword>
<reference evidence="5 6" key="1">
    <citation type="submission" date="2024-02" db="EMBL/GenBank/DDBJ databases">
        <title>Rubritalea halochordaticola NBRC 107102.</title>
        <authorList>
            <person name="Ichikawa N."/>
            <person name="Katano-Makiyama Y."/>
            <person name="Hidaka K."/>
        </authorList>
    </citation>
    <scope>NUCLEOTIDE SEQUENCE [LARGE SCALE GENOMIC DNA]</scope>
    <source>
        <strain evidence="5 6">NBRC 107102</strain>
    </source>
</reference>
<dbReference type="Pfam" id="PF13377">
    <property type="entry name" value="Peripla_BP_3"/>
    <property type="match status" value="1"/>
</dbReference>
<sequence>MKSPDRIPLGRRTADILEQEILNQRWTKQLPGYRELCARMGVSRRTMETALQILTRRAIILPAEGKKARLINPDLAKLNAPSPSERKSLLIYSPKALQDLDVVVRKILEKVTQRFNKKGWSIEFHHNSEFAKGKPGLITERLQRDCPNHRWILILPKYEMIQWCMEKQLRIICLGGEPVELSPPLVAVCYSSLLSSAADNLIKIGHRRLSILLTNTSNKGRDKIANHLKSTLTKHKIHFHSNYHLPHIEHDNVQSHWECLSKLFAVSPPTALIATEPQQISTVYSFCMSKGIRIPQDLSFIIVKECDNLSWFCPTPAHYIFPVAEFVRQICQWVENYPTNISSHNLLEAKLEPGSSIAPISSALQNK</sequence>
<feature type="domain" description="Transcriptional regulator LacI/GalR-like sensor" evidence="4">
    <location>
        <begin position="198"/>
        <end position="355"/>
    </location>
</feature>
<dbReference type="Proteomes" id="UP001424741">
    <property type="component" value="Unassembled WGS sequence"/>
</dbReference>
<evidence type="ECO:0000313" key="5">
    <source>
        <dbReference type="EMBL" id="GAA5495182.1"/>
    </source>
</evidence>
<dbReference type="InterPro" id="IPR028082">
    <property type="entry name" value="Peripla_BP_I"/>
</dbReference>
<evidence type="ECO:0000259" key="4">
    <source>
        <dbReference type="Pfam" id="PF13377"/>
    </source>
</evidence>
<evidence type="ECO:0000256" key="3">
    <source>
        <dbReference type="ARBA" id="ARBA00023163"/>
    </source>
</evidence>
<gene>
    <name evidence="5" type="ORF">Rhal01_01357</name>
</gene>
<evidence type="ECO:0000313" key="6">
    <source>
        <dbReference type="Proteomes" id="UP001424741"/>
    </source>
</evidence>
<dbReference type="Gene3D" id="1.10.10.10">
    <property type="entry name" value="Winged helix-like DNA-binding domain superfamily/Winged helix DNA-binding domain"/>
    <property type="match status" value="1"/>
</dbReference>
<accession>A0ABP9V1K8</accession>
<dbReference type="RefSeq" id="WP_346188021.1">
    <property type="nucleotide sequence ID" value="NZ_BAABRL010000003.1"/>
</dbReference>
<proteinExistence type="predicted"/>
<name>A0ABP9V1K8_9BACT</name>
<dbReference type="Gene3D" id="3.40.50.2300">
    <property type="match status" value="2"/>
</dbReference>
<keyword evidence="1" id="KW-0805">Transcription regulation</keyword>
<dbReference type="EMBL" id="BAABRL010000003">
    <property type="protein sequence ID" value="GAA5495182.1"/>
    <property type="molecule type" value="Genomic_DNA"/>
</dbReference>
<protein>
    <recommendedName>
        <fullName evidence="4">Transcriptional regulator LacI/GalR-like sensor domain-containing protein</fullName>
    </recommendedName>
</protein>
<evidence type="ECO:0000256" key="1">
    <source>
        <dbReference type="ARBA" id="ARBA00023015"/>
    </source>
</evidence>
<dbReference type="InterPro" id="IPR046335">
    <property type="entry name" value="LacI/GalR-like_sensor"/>
</dbReference>
<dbReference type="SUPFAM" id="SSF53822">
    <property type="entry name" value="Periplasmic binding protein-like I"/>
    <property type="match status" value="1"/>
</dbReference>
<keyword evidence="2" id="KW-0238">DNA-binding</keyword>
<organism evidence="5 6">
    <name type="scientific">Rubritalea halochordaticola</name>
    <dbReference type="NCBI Taxonomy" id="714537"/>
    <lineage>
        <taxon>Bacteria</taxon>
        <taxon>Pseudomonadati</taxon>
        <taxon>Verrucomicrobiota</taxon>
        <taxon>Verrucomicrobiia</taxon>
        <taxon>Verrucomicrobiales</taxon>
        <taxon>Rubritaleaceae</taxon>
        <taxon>Rubritalea</taxon>
    </lineage>
</organism>
<evidence type="ECO:0000256" key="2">
    <source>
        <dbReference type="ARBA" id="ARBA00023125"/>
    </source>
</evidence>
<comment type="caution">
    <text evidence="5">The sequence shown here is derived from an EMBL/GenBank/DDBJ whole genome shotgun (WGS) entry which is preliminary data.</text>
</comment>
<keyword evidence="6" id="KW-1185">Reference proteome</keyword>
<dbReference type="InterPro" id="IPR036388">
    <property type="entry name" value="WH-like_DNA-bd_sf"/>
</dbReference>